<dbReference type="EMBL" id="WFLN01000004">
    <property type="protein sequence ID" value="KAB8033692.1"/>
    <property type="molecule type" value="Genomic_DNA"/>
</dbReference>
<dbReference type="PANTHER" id="PTHR43156:SF2">
    <property type="entry name" value="STAGE II SPORULATION PROTEIN E"/>
    <property type="match status" value="1"/>
</dbReference>
<dbReference type="Pfam" id="PF07228">
    <property type="entry name" value="SpoIIE"/>
    <property type="match status" value="1"/>
</dbReference>
<organism evidence="4 5">
    <name type="scientific">Fluviispira multicolorata</name>
    <dbReference type="NCBI Taxonomy" id="2654512"/>
    <lineage>
        <taxon>Bacteria</taxon>
        <taxon>Pseudomonadati</taxon>
        <taxon>Bdellovibrionota</taxon>
        <taxon>Oligoflexia</taxon>
        <taxon>Silvanigrellales</taxon>
        <taxon>Silvanigrellaceae</taxon>
        <taxon>Fluviispira</taxon>
    </lineage>
</organism>
<accession>A0A833JI38</accession>
<dbReference type="SMART" id="SM00331">
    <property type="entry name" value="PP2C_SIG"/>
    <property type="match status" value="1"/>
</dbReference>
<evidence type="ECO:0000256" key="1">
    <source>
        <dbReference type="ARBA" id="ARBA00022801"/>
    </source>
</evidence>
<keyword evidence="1" id="KW-0378">Hydrolase</keyword>
<evidence type="ECO:0000256" key="2">
    <source>
        <dbReference type="SAM" id="Phobius"/>
    </source>
</evidence>
<reference evidence="4 5" key="1">
    <citation type="submission" date="2019-10" db="EMBL/GenBank/DDBJ databases">
        <title>New genus of Silvanigrellaceae.</title>
        <authorList>
            <person name="Pitt A."/>
            <person name="Hahn M.W."/>
        </authorList>
    </citation>
    <scope>NUCLEOTIDE SEQUENCE [LARGE SCALE GENOMIC DNA]</scope>
    <source>
        <strain evidence="4 5">33A1-SZDP</strain>
    </source>
</reference>
<feature type="transmembrane region" description="Helical" evidence="2">
    <location>
        <begin position="21"/>
        <end position="39"/>
    </location>
</feature>
<keyword evidence="5" id="KW-1185">Reference proteome</keyword>
<dbReference type="InterPro" id="IPR001932">
    <property type="entry name" value="PPM-type_phosphatase-like_dom"/>
</dbReference>
<dbReference type="AlphaFoldDB" id="A0A833JI38"/>
<sequence length="488" mass="56302">MKLFQIKNDNKNIKFQIISRYVSALLIIACMALVSNNILDRMIVKQEIFSEIINISGRQRMLSQRISLLCYYVYNKKDLKSNLIEKEIVNLATRMKEANIYLAQKEIELGIKKSNEINLYERINNYTNKAIECALTKNCSKFINEFDYNYINNLLKNLNENVERFSDKSKSDIQLILKISRAILLLTLLTLITEVFFIFRPMVKKIIFQINELEQKNRVIFETNKRLEIEMNAVCLAIGNLLPKIDVIRGFDSNLDLAYYYQSAASVGGDLWGIYKLGNKKMILIGDVTGHGAGSAVIASAVSGFIESVSFSQISDMEDLRKVYVDLSNFINKIGDNNFYMTMALIIFDEEMKRFSFINAAHNFPFLVDYTTSEDCIVKRLVLGGYRLGNRIEYKDIEDIKINTYDFNDKTILILFTDGLIENTNDKEIVYGEIRIRKLVKKKNYIDFESSCLMRDIIEDAYSFYNGKLIVDDVTLVVIKKNGVKSNI</sequence>
<dbReference type="GO" id="GO:0016791">
    <property type="term" value="F:phosphatase activity"/>
    <property type="evidence" value="ECO:0007669"/>
    <property type="project" value="TreeGrafter"/>
</dbReference>
<dbReference type="RefSeq" id="WP_152211778.1">
    <property type="nucleotide sequence ID" value="NZ_WFLN01000004.1"/>
</dbReference>
<dbReference type="InterPro" id="IPR036457">
    <property type="entry name" value="PPM-type-like_dom_sf"/>
</dbReference>
<feature type="transmembrane region" description="Helical" evidence="2">
    <location>
        <begin position="179"/>
        <end position="199"/>
    </location>
</feature>
<proteinExistence type="predicted"/>
<dbReference type="Gene3D" id="3.60.40.10">
    <property type="entry name" value="PPM-type phosphatase domain"/>
    <property type="match status" value="1"/>
</dbReference>
<dbReference type="InterPro" id="IPR052016">
    <property type="entry name" value="Bact_Sigma-Reg"/>
</dbReference>
<evidence type="ECO:0000313" key="5">
    <source>
        <dbReference type="Proteomes" id="UP000442694"/>
    </source>
</evidence>
<keyword evidence="2" id="KW-1133">Transmembrane helix</keyword>
<gene>
    <name evidence="4" type="ORF">GCL57_03010</name>
</gene>
<dbReference type="SUPFAM" id="SSF81606">
    <property type="entry name" value="PP2C-like"/>
    <property type="match status" value="1"/>
</dbReference>
<evidence type="ECO:0000313" key="4">
    <source>
        <dbReference type="EMBL" id="KAB8033692.1"/>
    </source>
</evidence>
<feature type="domain" description="PPM-type phosphatase" evidence="3">
    <location>
        <begin position="252"/>
        <end position="481"/>
    </location>
</feature>
<keyword evidence="2" id="KW-0812">Transmembrane</keyword>
<keyword evidence="2" id="KW-0472">Membrane</keyword>
<comment type="caution">
    <text evidence="4">The sequence shown here is derived from an EMBL/GenBank/DDBJ whole genome shotgun (WGS) entry which is preliminary data.</text>
</comment>
<protein>
    <submittedName>
        <fullName evidence="4">SpoIIE family protein phosphatase</fullName>
    </submittedName>
</protein>
<name>A0A833JI38_9BACT</name>
<dbReference type="Proteomes" id="UP000442694">
    <property type="component" value="Unassembled WGS sequence"/>
</dbReference>
<dbReference type="PANTHER" id="PTHR43156">
    <property type="entry name" value="STAGE II SPORULATION PROTEIN E-RELATED"/>
    <property type="match status" value="1"/>
</dbReference>
<evidence type="ECO:0000259" key="3">
    <source>
        <dbReference type="SMART" id="SM00331"/>
    </source>
</evidence>